<reference evidence="5" key="1">
    <citation type="submission" date="2023-02" db="EMBL/GenBank/DDBJ databases">
        <title>Gut commensal Christensenella minuta modulates host metabolism via a new class of secondary bile acids.</title>
        <authorList>
            <person name="Liu C."/>
        </authorList>
    </citation>
    <scope>NUCLEOTIDE SEQUENCE</scope>
    <source>
        <strain evidence="5">CA70</strain>
    </source>
</reference>
<evidence type="ECO:0000313" key="5">
    <source>
        <dbReference type="EMBL" id="XCC61421.1"/>
    </source>
</evidence>
<feature type="domain" description="HTH deoR-type" evidence="4">
    <location>
        <begin position="6"/>
        <end position="61"/>
    </location>
</feature>
<dbReference type="GO" id="GO:0003677">
    <property type="term" value="F:DNA binding"/>
    <property type="evidence" value="ECO:0007669"/>
    <property type="project" value="UniProtKB-KW"/>
</dbReference>
<dbReference type="SMART" id="SM01134">
    <property type="entry name" value="DeoRC"/>
    <property type="match status" value="1"/>
</dbReference>
<dbReference type="PRINTS" id="PR00037">
    <property type="entry name" value="HTHLACR"/>
</dbReference>
<keyword evidence="2 5" id="KW-0238">DNA-binding</keyword>
<dbReference type="SUPFAM" id="SSF46785">
    <property type="entry name" value="Winged helix' DNA-binding domain"/>
    <property type="match status" value="1"/>
</dbReference>
<dbReference type="InterPro" id="IPR050313">
    <property type="entry name" value="Carb_Metab_HTH_regulators"/>
</dbReference>
<gene>
    <name evidence="5" type="ORF">PUP29_07735</name>
</gene>
<dbReference type="InterPro" id="IPR018356">
    <property type="entry name" value="Tscrpt_reg_HTH_DeoR_CS"/>
</dbReference>
<evidence type="ECO:0000256" key="2">
    <source>
        <dbReference type="ARBA" id="ARBA00023125"/>
    </source>
</evidence>
<proteinExistence type="predicted"/>
<dbReference type="InterPro" id="IPR014036">
    <property type="entry name" value="DeoR-like_C"/>
</dbReference>
<dbReference type="SUPFAM" id="SSF100950">
    <property type="entry name" value="NagB/RpiA/CoA transferase-like"/>
    <property type="match status" value="1"/>
</dbReference>
<dbReference type="AlphaFoldDB" id="A0AAU8A5S2"/>
<dbReference type="PANTHER" id="PTHR30363">
    <property type="entry name" value="HTH-TYPE TRANSCRIPTIONAL REGULATOR SRLR-RELATED"/>
    <property type="match status" value="1"/>
</dbReference>
<organism evidence="5">
    <name type="scientific">Christensenella massiliensis</name>
    <dbReference type="NCBI Taxonomy" id="1805714"/>
    <lineage>
        <taxon>Bacteria</taxon>
        <taxon>Bacillati</taxon>
        <taxon>Bacillota</taxon>
        <taxon>Clostridia</taxon>
        <taxon>Christensenellales</taxon>
        <taxon>Christensenellaceae</taxon>
        <taxon>Christensenella</taxon>
    </lineage>
</organism>
<evidence type="ECO:0000256" key="3">
    <source>
        <dbReference type="ARBA" id="ARBA00023163"/>
    </source>
</evidence>
<sequence length="257" mass="28154">MNGELRELRQSEIYEYIKGRSLTTIQNISEALRISQSTVRRDLKKLEEERKIVSFHGGVSAQVGDDPFPERKVRHPKEKEAVGVRAAQLVGPGELLYIGGGSSAYAFASALARRTDLKDVTVITAAMNIGNCFLENPGFQVIVPGGVLRTFDESMTSQMTIDGLSAFNFRRAFLGVQGLTVERGYTLPTIQLAELKKAVIAHTEQVVLLCDHTKIGLVGSYNICPAARIDTVVTDKKSAEADERKKIARAGVEFIDA</sequence>
<dbReference type="PROSITE" id="PS00894">
    <property type="entry name" value="HTH_DEOR_1"/>
    <property type="match status" value="1"/>
</dbReference>
<dbReference type="InterPro" id="IPR036388">
    <property type="entry name" value="WH-like_DNA-bd_sf"/>
</dbReference>
<dbReference type="PANTHER" id="PTHR30363:SF44">
    <property type="entry name" value="AGA OPERON TRANSCRIPTIONAL REPRESSOR-RELATED"/>
    <property type="match status" value="1"/>
</dbReference>
<dbReference type="Gene3D" id="3.40.50.1360">
    <property type="match status" value="1"/>
</dbReference>
<dbReference type="SMART" id="SM00420">
    <property type="entry name" value="HTH_DEOR"/>
    <property type="match status" value="1"/>
</dbReference>
<dbReference type="Pfam" id="PF08220">
    <property type="entry name" value="HTH_DeoR"/>
    <property type="match status" value="1"/>
</dbReference>
<dbReference type="GO" id="GO:0003700">
    <property type="term" value="F:DNA-binding transcription factor activity"/>
    <property type="evidence" value="ECO:0007669"/>
    <property type="project" value="InterPro"/>
</dbReference>
<dbReference type="InterPro" id="IPR037171">
    <property type="entry name" value="NagB/RpiA_transferase-like"/>
</dbReference>
<protein>
    <submittedName>
        <fullName evidence="5">DeoR/GlpR family DNA-binding transcription regulator</fullName>
    </submittedName>
</protein>
<evidence type="ECO:0000256" key="1">
    <source>
        <dbReference type="ARBA" id="ARBA00023015"/>
    </source>
</evidence>
<dbReference type="PROSITE" id="PS51000">
    <property type="entry name" value="HTH_DEOR_2"/>
    <property type="match status" value="1"/>
</dbReference>
<evidence type="ECO:0000259" key="4">
    <source>
        <dbReference type="PROSITE" id="PS51000"/>
    </source>
</evidence>
<keyword evidence="1" id="KW-0805">Transcription regulation</keyword>
<dbReference type="EMBL" id="CP117826">
    <property type="protein sequence ID" value="XCC61421.1"/>
    <property type="molecule type" value="Genomic_DNA"/>
</dbReference>
<dbReference type="InterPro" id="IPR001034">
    <property type="entry name" value="DeoR_HTH"/>
</dbReference>
<dbReference type="Gene3D" id="1.10.10.10">
    <property type="entry name" value="Winged helix-like DNA-binding domain superfamily/Winged helix DNA-binding domain"/>
    <property type="match status" value="1"/>
</dbReference>
<keyword evidence="3" id="KW-0804">Transcription</keyword>
<dbReference type="Pfam" id="PF00455">
    <property type="entry name" value="DeoRC"/>
    <property type="match status" value="1"/>
</dbReference>
<dbReference type="RefSeq" id="WP_353422899.1">
    <property type="nucleotide sequence ID" value="NZ_CP117826.1"/>
</dbReference>
<accession>A0AAU8A5S2</accession>
<dbReference type="InterPro" id="IPR036390">
    <property type="entry name" value="WH_DNA-bd_sf"/>
</dbReference>
<name>A0AAU8A5S2_9FIRM</name>